<name>A0A9N9HQS0_9GLOM</name>
<sequence length="457" mass="52325">PAHSAQLFRDTTPEYNNNLVARNNGKIVKKTSTVKKTTPFKRPTPISSRKADITQKTNILNHRHLKSMSVLETDTTDVNMVGNLSDTEDSRTNNQDTWERQPEKNLIHMGENGKVEEPTGEPNIAVIFSNYTDTEEACTDPISEFENSKPRLAPTLNTYKTNRKSVRIWDIPQHFSKRDITTGATKFVVNDWSVTVEGTTMRMLPYYRTKETKLERDEFSITLTKFPDSMIAHDLSDIMQQVGAKACYTPQTNESRRRFASLNFASQEDLTKATASDIDCKGHKLIWAARTAKLCHYCRDTQHMIANCNVKPPDSTRTRYGTHPRDRFTTYREKTHYNNGNQYRHDGFNRSYADVTREDNMSCPSNGMSQLEKRVSTLEKDAAHRHMNEMEEDTESTSDSTISTTEQLTETEDIKTTQSQINEKLNKMGETMAQFVELFSNNLSDQNSHPDMTSIQQ</sequence>
<evidence type="ECO:0000256" key="1">
    <source>
        <dbReference type="SAM" id="MobiDB-lite"/>
    </source>
</evidence>
<evidence type="ECO:0000313" key="2">
    <source>
        <dbReference type="EMBL" id="CAG8701354.1"/>
    </source>
</evidence>
<keyword evidence="3" id="KW-1185">Reference proteome</keyword>
<dbReference type="AlphaFoldDB" id="A0A9N9HQS0"/>
<feature type="non-terminal residue" evidence="2">
    <location>
        <position position="1"/>
    </location>
</feature>
<evidence type="ECO:0000313" key="3">
    <source>
        <dbReference type="Proteomes" id="UP000789342"/>
    </source>
</evidence>
<protein>
    <submittedName>
        <fullName evidence="2">1015_t:CDS:1</fullName>
    </submittedName>
</protein>
<proteinExistence type="predicted"/>
<dbReference type="EMBL" id="CAJVPV010017091">
    <property type="protein sequence ID" value="CAG8701354.1"/>
    <property type="molecule type" value="Genomic_DNA"/>
</dbReference>
<feature type="region of interest" description="Disordered" evidence="1">
    <location>
        <begin position="387"/>
        <end position="416"/>
    </location>
</feature>
<organism evidence="2 3">
    <name type="scientific">Acaulospora morrowiae</name>
    <dbReference type="NCBI Taxonomy" id="94023"/>
    <lineage>
        <taxon>Eukaryota</taxon>
        <taxon>Fungi</taxon>
        <taxon>Fungi incertae sedis</taxon>
        <taxon>Mucoromycota</taxon>
        <taxon>Glomeromycotina</taxon>
        <taxon>Glomeromycetes</taxon>
        <taxon>Diversisporales</taxon>
        <taxon>Acaulosporaceae</taxon>
        <taxon>Acaulospora</taxon>
    </lineage>
</organism>
<accession>A0A9N9HQS0</accession>
<gene>
    <name evidence="2" type="ORF">AMORRO_LOCUS12153</name>
</gene>
<comment type="caution">
    <text evidence="2">The sequence shown here is derived from an EMBL/GenBank/DDBJ whole genome shotgun (WGS) entry which is preliminary data.</text>
</comment>
<reference evidence="2" key="1">
    <citation type="submission" date="2021-06" db="EMBL/GenBank/DDBJ databases">
        <authorList>
            <person name="Kallberg Y."/>
            <person name="Tangrot J."/>
            <person name="Rosling A."/>
        </authorList>
    </citation>
    <scope>NUCLEOTIDE SEQUENCE</scope>
    <source>
        <strain evidence="2">CL551</strain>
    </source>
</reference>
<dbReference type="Proteomes" id="UP000789342">
    <property type="component" value="Unassembled WGS sequence"/>
</dbReference>
<feature type="compositionally biased region" description="Low complexity" evidence="1">
    <location>
        <begin position="397"/>
        <end position="406"/>
    </location>
</feature>